<dbReference type="InterPro" id="IPR004358">
    <property type="entry name" value="Sig_transdc_His_kin-like_C"/>
</dbReference>
<gene>
    <name evidence="14" type="ORF">ABENE_07360</name>
</gene>
<comment type="caution">
    <text evidence="14">The sequence shown here is derived from an EMBL/GenBank/DDBJ whole genome shotgun (WGS) entry which is preliminary data.</text>
</comment>
<dbReference type="PATRIC" id="fig|1121022.4.peg.1473"/>
<evidence type="ECO:0000256" key="7">
    <source>
        <dbReference type="ARBA" id="ARBA00023012"/>
    </source>
</evidence>
<dbReference type="EMBL" id="AWGB01000011">
    <property type="protein sequence ID" value="ESQ92628.1"/>
    <property type="molecule type" value="Genomic_DNA"/>
</dbReference>
<keyword evidence="4 9" id="KW-0597">Phosphoprotein</keyword>
<dbReference type="InterPro" id="IPR051315">
    <property type="entry name" value="Bact_Chemotaxis_CheA"/>
</dbReference>
<dbReference type="SMART" id="SM00073">
    <property type="entry name" value="HPT"/>
    <property type="match status" value="1"/>
</dbReference>
<feature type="region of interest" description="Disordered" evidence="10">
    <location>
        <begin position="446"/>
        <end position="484"/>
    </location>
</feature>
<dbReference type="SMART" id="SM00260">
    <property type="entry name" value="CheW"/>
    <property type="match status" value="1"/>
</dbReference>
<dbReference type="SUPFAM" id="SSF47226">
    <property type="entry name" value="Histidine-containing phosphotransfer domain, HPT domain"/>
    <property type="match status" value="1"/>
</dbReference>
<feature type="domain" description="HPt" evidence="13">
    <location>
        <begin position="1"/>
        <end position="101"/>
    </location>
</feature>
<evidence type="ECO:0000259" key="13">
    <source>
        <dbReference type="PROSITE" id="PS50894"/>
    </source>
</evidence>
<feature type="compositionally biased region" description="Basic and acidic residues" evidence="10">
    <location>
        <begin position="458"/>
        <end position="480"/>
    </location>
</feature>
<dbReference type="FunFam" id="3.30.565.10:FF:000016">
    <property type="entry name" value="Chemotaxis protein CheA, putative"/>
    <property type="match status" value="1"/>
</dbReference>
<dbReference type="Gene3D" id="1.10.287.560">
    <property type="entry name" value="Histidine kinase CheA-like, homodimeric domain"/>
    <property type="match status" value="1"/>
</dbReference>
<dbReference type="SUPFAM" id="SSF55874">
    <property type="entry name" value="ATPase domain of HSP90 chaperone/DNA topoisomerase II/histidine kinase"/>
    <property type="match status" value="1"/>
</dbReference>
<dbReference type="InterPro" id="IPR036061">
    <property type="entry name" value="CheW-like_dom_sf"/>
</dbReference>
<dbReference type="RefSeq" id="WP_018082529.1">
    <property type="nucleotide sequence ID" value="NZ_AQWM01000015.1"/>
</dbReference>
<dbReference type="PROSITE" id="PS50894">
    <property type="entry name" value="HPT"/>
    <property type="match status" value="1"/>
</dbReference>
<dbReference type="Pfam" id="PF02895">
    <property type="entry name" value="H-kinase_dim"/>
    <property type="match status" value="1"/>
</dbReference>
<accession>V4RN09</accession>
<evidence type="ECO:0000313" key="14">
    <source>
        <dbReference type="EMBL" id="ESQ92628.1"/>
    </source>
</evidence>
<dbReference type="Pfam" id="PF01627">
    <property type="entry name" value="Hpt"/>
    <property type="match status" value="1"/>
</dbReference>
<name>V4RN09_9CAUL</name>
<evidence type="ECO:0000259" key="11">
    <source>
        <dbReference type="PROSITE" id="PS50109"/>
    </source>
</evidence>
<dbReference type="EC" id="2.7.13.3" evidence="2"/>
<dbReference type="InterPro" id="IPR008207">
    <property type="entry name" value="Sig_transdc_His_kin_Hpt_dom"/>
</dbReference>
<dbReference type="InterPro" id="IPR002545">
    <property type="entry name" value="CheW-lke_dom"/>
</dbReference>
<dbReference type="SMART" id="SM00387">
    <property type="entry name" value="HATPase_c"/>
    <property type="match status" value="1"/>
</dbReference>
<dbReference type="STRING" id="1121022.GCA_000376105_02862"/>
<evidence type="ECO:0000256" key="10">
    <source>
        <dbReference type="SAM" id="MobiDB-lite"/>
    </source>
</evidence>
<organism evidence="14 15">
    <name type="scientific">Asticcacaulis benevestitus DSM 16100 = ATCC BAA-896</name>
    <dbReference type="NCBI Taxonomy" id="1121022"/>
    <lineage>
        <taxon>Bacteria</taxon>
        <taxon>Pseudomonadati</taxon>
        <taxon>Pseudomonadota</taxon>
        <taxon>Alphaproteobacteria</taxon>
        <taxon>Caulobacterales</taxon>
        <taxon>Caulobacteraceae</taxon>
        <taxon>Asticcacaulis</taxon>
    </lineage>
</organism>
<dbReference type="PROSITE" id="PS50109">
    <property type="entry name" value="HIS_KIN"/>
    <property type="match status" value="1"/>
</dbReference>
<evidence type="ECO:0000256" key="9">
    <source>
        <dbReference type="PROSITE-ProRule" id="PRU00110"/>
    </source>
</evidence>
<dbReference type="InterPro" id="IPR005467">
    <property type="entry name" value="His_kinase_dom"/>
</dbReference>
<dbReference type="PANTHER" id="PTHR43395:SF1">
    <property type="entry name" value="CHEMOTAXIS PROTEIN CHEA"/>
    <property type="match status" value="1"/>
</dbReference>
<sequence>MKSLLARFIPEARDLIESSSSGLLKLEKTPNDISVVNEVFRAVHTLKGSSGLFDVPALTRLVHVAEDLLGAVRAEELNIDPQLVDHLLSTLDQVGVWINHLETEATLPEDADRISQSMSTVLKQAFSKSGETAVDGKSGADAEPEFRRLAASALDGCDPDDRFEAFAQLVSGLSVQCVEYQPADDCFFNGTDPLAMMLSLPGLISLTAFPVASFAAITELDPYRCNLRFQALSVAPKSDIEHHLRYELDHVVLTEVYAEDLIVVSGLPSDLAVFGDFYNEAVELLARDAFAQIARSAKALGAVTGPDLASTKALLWLASALEASTPDKSLVAALIEAVLTGTFRRPQVHATPAVPSALRRPFKRALDIISSQMRGLQEIPFEPSVLTGPKATVSNLLRSLDRDELLDSVETAGEQCVEAGSFDPFLHLLEKLVADIPSFAGAENGAPSLSKAAVEQPLKVDEADKGSAQDERDASIRADPKQAPSRILKVDQGKIDALMNLIGELVVSKNSLPFLARRAEEVHGSREMSREIKEQYAIIDRLAQEMQAAIMQVRMLPIADVFDRFPRLVRDLSRKLAKDISLVIEGGDTAADKNIIEALNDPLLHIVRNSLDHGVEPPAERVAAGKPQCATIGLKAYQEADYVVIEVNDDGRGMDPAKIRASAVKKGVITPDEAGRLSDQEAINLIFRPGFSTAEKISDLSGRGVGMDVVRTAIEKLGGRVSVTSRIGEGSNTKLMLPLSMAVTRVMIIEAASDLFGVPMDLIVETVRVETKRIHKIKQAEAFVLRDQLIPLVRMADLLSLPARPLVDDAEAVLVCRIDGRLVGLVIDDFRVGMDVIVKPLEGIVAGIPGFSGTTLLGDGRVLLVLDLKELV</sequence>
<dbReference type="GO" id="GO:0006935">
    <property type="term" value="P:chemotaxis"/>
    <property type="evidence" value="ECO:0007669"/>
    <property type="project" value="InterPro"/>
</dbReference>
<dbReference type="Gene3D" id="3.30.565.10">
    <property type="entry name" value="Histidine kinase-like ATPase, C-terminal domain"/>
    <property type="match status" value="1"/>
</dbReference>
<dbReference type="InterPro" id="IPR003594">
    <property type="entry name" value="HATPase_dom"/>
</dbReference>
<dbReference type="SUPFAM" id="SSF47384">
    <property type="entry name" value="Homodimeric domain of signal transducing histidine kinase"/>
    <property type="match status" value="1"/>
</dbReference>
<dbReference type="OrthoDB" id="9803176at2"/>
<dbReference type="GO" id="GO:0005737">
    <property type="term" value="C:cytoplasm"/>
    <property type="evidence" value="ECO:0007669"/>
    <property type="project" value="InterPro"/>
</dbReference>
<evidence type="ECO:0000259" key="12">
    <source>
        <dbReference type="PROSITE" id="PS50851"/>
    </source>
</evidence>
<evidence type="ECO:0000256" key="3">
    <source>
        <dbReference type="ARBA" id="ARBA00021495"/>
    </source>
</evidence>
<evidence type="ECO:0000256" key="6">
    <source>
        <dbReference type="ARBA" id="ARBA00022777"/>
    </source>
</evidence>
<dbReference type="Gene3D" id="2.30.30.40">
    <property type="entry name" value="SH3 Domains"/>
    <property type="match status" value="1"/>
</dbReference>
<feature type="domain" description="CheW-like" evidence="12">
    <location>
        <begin position="743"/>
        <end position="872"/>
    </location>
</feature>
<reference evidence="14 15" key="1">
    <citation type="journal article" date="2014" name="Nature">
        <title>Sequential evolution of bacterial morphology by co-option of a developmental regulator.</title>
        <authorList>
            <person name="Jiang C."/>
            <person name="Brown P.J."/>
            <person name="Ducret A."/>
            <person name="Brun Y.V."/>
        </authorList>
    </citation>
    <scope>NUCLEOTIDE SEQUENCE [LARGE SCALE GENOMIC DNA]</scope>
    <source>
        <strain evidence="14 15">DSM 16100</strain>
    </source>
</reference>
<dbReference type="Pfam" id="PF01584">
    <property type="entry name" value="CheW"/>
    <property type="match status" value="1"/>
</dbReference>
<dbReference type="CDD" id="cd16916">
    <property type="entry name" value="HATPase_CheA-like"/>
    <property type="match status" value="1"/>
</dbReference>
<keyword evidence="6" id="KW-0418">Kinase</keyword>
<comment type="catalytic activity">
    <reaction evidence="1">
        <text>ATP + protein L-histidine = ADP + protein N-phospho-L-histidine.</text>
        <dbReference type="EC" id="2.7.13.3"/>
    </reaction>
</comment>
<keyword evidence="15" id="KW-1185">Reference proteome</keyword>
<protein>
    <recommendedName>
        <fullName evidence="3">Chemotaxis protein CheA</fullName>
        <ecNumber evidence="2">2.7.13.3</ecNumber>
    </recommendedName>
</protein>
<dbReference type="PRINTS" id="PR00344">
    <property type="entry name" value="BCTRLSENSOR"/>
</dbReference>
<dbReference type="PANTHER" id="PTHR43395">
    <property type="entry name" value="SENSOR HISTIDINE KINASE CHEA"/>
    <property type="match status" value="1"/>
</dbReference>
<dbReference type="InterPro" id="IPR036097">
    <property type="entry name" value="HisK_dim/P_sf"/>
</dbReference>
<dbReference type="eggNOG" id="COG0643">
    <property type="taxonomic scope" value="Bacteria"/>
</dbReference>
<dbReference type="Gene3D" id="1.20.120.160">
    <property type="entry name" value="HPT domain"/>
    <property type="match status" value="1"/>
</dbReference>
<dbReference type="InterPro" id="IPR037006">
    <property type="entry name" value="CheA-like_homodim_sf"/>
</dbReference>
<dbReference type="SUPFAM" id="SSF50341">
    <property type="entry name" value="CheW-like"/>
    <property type="match status" value="1"/>
</dbReference>
<proteinExistence type="predicted"/>
<dbReference type="InterPro" id="IPR036890">
    <property type="entry name" value="HATPase_C_sf"/>
</dbReference>
<keyword evidence="5" id="KW-0808">Transferase</keyword>
<evidence type="ECO:0000256" key="4">
    <source>
        <dbReference type="ARBA" id="ARBA00022553"/>
    </source>
</evidence>
<feature type="domain" description="Histidine kinase" evidence="11">
    <location>
        <begin position="538"/>
        <end position="741"/>
    </location>
</feature>
<evidence type="ECO:0000256" key="5">
    <source>
        <dbReference type="ARBA" id="ARBA00022679"/>
    </source>
</evidence>
<evidence type="ECO:0000313" key="15">
    <source>
        <dbReference type="Proteomes" id="UP000017837"/>
    </source>
</evidence>
<keyword evidence="7" id="KW-0902">Two-component regulatory system</keyword>
<evidence type="ECO:0000256" key="8">
    <source>
        <dbReference type="ARBA" id="ARBA00035100"/>
    </source>
</evidence>
<dbReference type="InterPro" id="IPR036641">
    <property type="entry name" value="HPT_dom_sf"/>
</dbReference>
<dbReference type="PROSITE" id="PS50851">
    <property type="entry name" value="CHEW"/>
    <property type="match status" value="1"/>
</dbReference>
<dbReference type="Proteomes" id="UP000017837">
    <property type="component" value="Unassembled WGS sequence"/>
</dbReference>
<evidence type="ECO:0000256" key="1">
    <source>
        <dbReference type="ARBA" id="ARBA00000085"/>
    </source>
</evidence>
<dbReference type="Pfam" id="PF02518">
    <property type="entry name" value="HATPase_c"/>
    <property type="match status" value="1"/>
</dbReference>
<dbReference type="CDD" id="cd00088">
    <property type="entry name" value="HPT"/>
    <property type="match status" value="1"/>
</dbReference>
<dbReference type="InterPro" id="IPR004105">
    <property type="entry name" value="CheA-like_dim"/>
</dbReference>
<dbReference type="SMART" id="SM01231">
    <property type="entry name" value="H-kinase_dim"/>
    <property type="match status" value="1"/>
</dbReference>
<dbReference type="AlphaFoldDB" id="V4RN09"/>
<feature type="modified residue" description="Phosphohistidine" evidence="9">
    <location>
        <position position="44"/>
    </location>
</feature>
<comment type="function">
    <text evidence="8">Involved in the transmission of sensory signals from the chemoreceptors to the flagellar motors. CheA is autophosphorylated; it can transfer its phosphate group to either CheB or CheY.</text>
</comment>
<evidence type="ECO:0000256" key="2">
    <source>
        <dbReference type="ARBA" id="ARBA00012438"/>
    </source>
</evidence>
<dbReference type="GO" id="GO:0000155">
    <property type="term" value="F:phosphorelay sensor kinase activity"/>
    <property type="evidence" value="ECO:0007669"/>
    <property type="project" value="InterPro"/>
</dbReference>